<evidence type="ECO:0000313" key="1">
    <source>
        <dbReference type="EMBL" id="WAI01325.1"/>
    </source>
</evidence>
<reference evidence="1" key="1">
    <citation type="submission" date="2022-11" db="EMBL/GenBank/DDBJ databases">
        <title>Complete genome sequence of Methanogenium organophilum DSM 3596.</title>
        <authorList>
            <person name="Chen S.-C."/>
            <person name="Lai S.-J."/>
            <person name="You Y.-T."/>
        </authorList>
    </citation>
    <scope>NUCLEOTIDE SEQUENCE</scope>
    <source>
        <strain evidence="1">DSM 3596</strain>
    </source>
</reference>
<dbReference type="GeneID" id="76833465"/>
<accession>A0A9X9S5L0</accession>
<evidence type="ECO:0000313" key="2">
    <source>
        <dbReference type="Proteomes" id="UP001163096"/>
    </source>
</evidence>
<dbReference type="AlphaFoldDB" id="A0A9X9S5L0"/>
<keyword evidence="2" id="KW-1185">Reference proteome</keyword>
<gene>
    <name evidence="1" type="ORF">OU421_00145</name>
</gene>
<dbReference type="Pfam" id="PF08979">
    <property type="entry name" value="DUF1894"/>
    <property type="match status" value="1"/>
</dbReference>
<dbReference type="Proteomes" id="UP001163096">
    <property type="component" value="Chromosome"/>
</dbReference>
<proteinExistence type="predicted"/>
<protein>
    <submittedName>
        <fullName evidence="1">DUF1894 domain-containing protein</fullName>
    </submittedName>
</protein>
<dbReference type="EMBL" id="CP113361">
    <property type="protein sequence ID" value="WAI01325.1"/>
    <property type="molecule type" value="Genomic_DNA"/>
</dbReference>
<dbReference type="InterPro" id="IPR012031">
    <property type="entry name" value="MTH0776-like"/>
</dbReference>
<sequence>MGCIEKLNYEVIDKHISFKEGATYVSKNCSEIYEVEPGFKLFDKVIIGIPPIRIGIDGDVITFPFTKPCYGTFLLRVSDAEEADMLRRKAKMIKH</sequence>
<dbReference type="PIRSF" id="PIRSF006577">
    <property type="entry name" value="UCP006577"/>
    <property type="match status" value="1"/>
</dbReference>
<name>A0A9X9S5L0_METOG</name>
<dbReference type="RefSeq" id="WP_268186551.1">
    <property type="nucleotide sequence ID" value="NZ_CP113361.1"/>
</dbReference>
<dbReference type="KEGG" id="mou:OU421_00145"/>
<organism evidence="1 2">
    <name type="scientific">Methanogenium organophilum</name>
    <dbReference type="NCBI Taxonomy" id="2199"/>
    <lineage>
        <taxon>Archaea</taxon>
        <taxon>Methanobacteriati</taxon>
        <taxon>Methanobacteriota</taxon>
        <taxon>Stenosarchaea group</taxon>
        <taxon>Methanomicrobia</taxon>
        <taxon>Methanomicrobiales</taxon>
        <taxon>Methanomicrobiaceae</taxon>
        <taxon>Methanogenium</taxon>
    </lineage>
</organism>